<reference evidence="2 4" key="1">
    <citation type="journal article" date="2008" name="Science">
        <title>The Physcomitrella genome reveals evolutionary insights into the conquest of land by plants.</title>
        <authorList>
            <person name="Rensing S."/>
            <person name="Lang D."/>
            <person name="Zimmer A."/>
            <person name="Terry A."/>
            <person name="Salamov A."/>
            <person name="Shapiro H."/>
            <person name="Nishiyama T."/>
            <person name="Perroud P.-F."/>
            <person name="Lindquist E."/>
            <person name="Kamisugi Y."/>
            <person name="Tanahashi T."/>
            <person name="Sakakibara K."/>
            <person name="Fujita T."/>
            <person name="Oishi K."/>
            <person name="Shin-I T."/>
            <person name="Kuroki Y."/>
            <person name="Toyoda A."/>
            <person name="Suzuki Y."/>
            <person name="Hashimoto A."/>
            <person name="Yamaguchi K."/>
            <person name="Sugano A."/>
            <person name="Kohara Y."/>
            <person name="Fujiyama A."/>
            <person name="Anterola A."/>
            <person name="Aoki S."/>
            <person name="Ashton N."/>
            <person name="Barbazuk W.B."/>
            <person name="Barker E."/>
            <person name="Bennetzen J."/>
            <person name="Bezanilla M."/>
            <person name="Blankenship R."/>
            <person name="Cho S.H."/>
            <person name="Dutcher S."/>
            <person name="Estelle M."/>
            <person name="Fawcett J.A."/>
            <person name="Gundlach H."/>
            <person name="Hanada K."/>
            <person name="Heyl A."/>
            <person name="Hicks K.A."/>
            <person name="Hugh J."/>
            <person name="Lohr M."/>
            <person name="Mayer K."/>
            <person name="Melkozernov A."/>
            <person name="Murata T."/>
            <person name="Nelson D."/>
            <person name="Pils B."/>
            <person name="Prigge M."/>
            <person name="Reiss B."/>
            <person name="Renner T."/>
            <person name="Rombauts S."/>
            <person name="Rushton P."/>
            <person name="Sanderfoot A."/>
            <person name="Schween G."/>
            <person name="Shiu S.-H."/>
            <person name="Stueber K."/>
            <person name="Theodoulou F.L."/>
            <person name="Tu H."/>
            <person name="Van de Peer Y."/>
            <person name="Verrier P.J."/>
            <person name="Waters E."/>
            <person name="Wood A."/>
            <person name="Yang L."/>
            <person name="Cove D."/>
            <person name="Cuming A."/>
            <person name="Hasebe M."/>
            <person name="Lucas S."/>
            <person name="Mishler D.B."/>
            <person name="Reski R."/>
            <person name="Grigoriev I."/>
            <person name="Quatrano R.S."/>
            <person name="Boore J.L."/>
        </authorList>
    </citation>
    <scope>NUCLEOTIDE SEQUENCE [LARGE SCALE GENOMIC DNA]</scope>
    <source>
        <strain evidence="3 4">cv. Gransden 2004</strain>
    </source>
</reference>
<sequence length="311" mass="32994">MAAHTMRAVQYSALGGGAAALQHVEVPVPLQAKDQILVNVEAASVNPVDWKFIQSGKVRPLLPKELPRTDIAGEVVGLGPAVTSNAVEDKVSCWTGLKNGGSLAEYAIASIKTTTKRPERVSSLDGASLGASCAKDINLLITAASDGVGTYAVQIAKLGDVHVTATCGARNIALISSLGADEVLDYQTPEGAKLQSPSGRKYVFVLHCAKYHPFSHFKPQLSKKGKVIDLTPFAKGLITTGIQLATFSAQKFLQIFVNSNSDDLALLTNLINEGKLKTVVDSTFPLSIAEKAWEKQIEGHLTGKAFVTMIE</sequence>
<dbReference type="STRING" id="3218.A0A2K1L4D8"/>
<organism evidence="2">
    <name type="scientific">Physcomitrium patens</name>
    <name type="common">Spreading-leaved earth moss</name>
    <name type="synonym">Physcomitrella patens</name>
    <dbReference type="NCBI Taxonomy" id="3218"/>
    <lineage>
        <taxon>Eukaryota</taxon>
        <taxon>Viridiplantae</taxon>
        <taxon>Streptophyta</taxon>
        <taxon>Embryophyta</taxon>
        <taxon>Bryophyta</taxon>
        <taxon>Bryophytina</taxon>
        <taxon>Bryopsida</taxon>
        <taxon>Funariidae</taxon>
        <taxon>Funariales</taxon>
        <taxon>Funariaceae</taxon>
        <taxon>Physcomitrium</taxon>
    </lineage>
</organism>
<dbReference type="Pfam" id="PF08240">
    <property type="entry name" value="ADH_N"/>
    <property type="match status" value="1"/>
</dbReference>
<reference evidence="2 4" key="2">
    <citation type="journal article" date="2018" name="Plant J.">
        <title>The Physcomitrella patens chromosome-scale assembly reveals moss genome structure and evolution.</title>
        <authorList>
            <person name="Lang D."/>
            <person name="Ullrich K.K."/>
            <person name="Murat F."/>
            <person name="Fuchs J."/>
            <person name="Jenkins J."/>
            <person name="Haas F.B."/>
            <person name="Piednoel M."/>
            <person name="Gundlach H."/>
            <person name="Van Bel M."/>
            <person name="Meyberg R."/>
            <person name="Vives C."/>
            <person name="Morata J."/>
            <person name="Symeonidi A."/>
            <person name="Hiss M."/>
            <person name="Muchero W."/>
            <person name="Kamisugi Y."/>
            <person name="Saleh O."/>
            <person name="Blanc G."/>
            <person name="Decker E.L."/>
            <person name="van Gessel N."/>
            <person name="Grimwood J."/>
            <person name="Hayes R.D."/>
            <person name="Graham S.W."/>
            <person name="Gunter L.E."/>
            <person name="McDaniel S.F."/>
            <person name="Hoernstein S.N.W."/>
            <person name="Larsson A."/>
            <person name="Li F.W."/>
            <person name="Perroud P.F."/>
            <person name="Phillips J."/>
            <person name="Ranjan P."/>
            <person name="Rokshar D.S."/>
            <person name="Rothfels C.J."/>
            <person name="Schneider L."/>
            <person name="Shu S."/>
            <person name="Stevenson D.W."/>
            <person name="Thummler F."/>
            <person name="Tillich M."/>
            <person name="Villarreal Aguilar J.C."/>
            <person name="Widiez T."/>
            <person name="Wong G.K."/>
            <person name="Wymore A."/>
            <person name="Zhang Y."/>
            <person name="Zimmer A.D."/>
            <person name="Quatrano R.S."/>
            <person name="Mayer K.F.X."/>
            <person name="Goodstein D."/>
            <person name="Casacuberta J.M."/>
            <person name="Vandepoele K."/>
            <person name="Reski R."/>
            <person name="Cuming A.C."/>
            <person name="Tuskan G.A."/>
            <person name="Maumus F."/>
            <person name="Salse J."/>
            <person name="Schmutz J."/>
            <person name="Rensing S.A."/>
        </authorList>
    </citation>
    <scope>NUCLEOTIDE SEQUENCE [LARGE SCALE GENOMIC DNA]</scope>
    <source>
        <strain evidence="3 4">cv. Gransden 2004</strain>
    </source>
</reference>
<dbReference type="PANTHER" id="PTHR44013">
    <property type="entry name" value="ZINC-TYPE ALCOHOL DEHYDROGENASE-LIKE PROTEIN C16A3.02C"/>
    <property type="match status" value="1"/>
</dbReference>
<protein>
    <recommendedName>
        <fullName evidence="1">Enoyl reductase (ER) domain-containing protein</fullName>
    </recommendedName>
</protein>
<dbReference type="PaxDb" id="3218-PP1S76_187V6.1"/>
<reference evidence="3" key="3">
    <citation type="submission" date="2020-12" db="UniProtKB">
        <authorList>
            <consortium name="EnsemblPlants"/>
        </authorList>
    </citation>
    <scope>IDENTIFICATION</scope>
</reference>
<dbReference type="SMART" id="SM00829">
    <property type="entry name" value="PKS_ER"/>
    <property type="match status" value="1"/>
</dbReference>
<dbReference type="Gene3D" id="3.40.50.720">
    <property type="entry name" value="NAD(P)-binding Rossmann-like Domain"/>
    <property type="match status" value="1"/>
</dbReference>
<dbReference type="EMBL" id="ABEU02000002">
    <property type="protein sequence ID" value="PNR60894.1"/>
    <property type="molecule type" value="Genomic_DNA"/>
</dbReference>
<accession>A0A2K1L4D8</accession>
<proteinExistence type="predicted"/>
<dbReference type="CDD" id="cd08267">
    <property type="entry name" value="MDR1"/>
    <property type="match status" value="1"/>
</dbReference>
<evidence type="ECO:0000259" key="1">
    <source>
        <dbReference type="SMART" id="SM00829"/>
    </source>
</evidence>
<evidence type="ECO:0000313" key="4">
    <source>
        <dbReference type="Proteomes" id="UP000006727"/>
    </source>
</evidence>
<dbReference type="InterPro" id="IPR052733">
    <property type="entry name" value="Chloroplast_QOR"/>
</dbReference>
<dbReference type="AlphaFoldDB" id="A0A2K1L4D8"/>
<dbReference type="PANTHER" id="PTHR44013:SF1">
    <property type="entry name" value="ZINC-TYPE ALCOHOL DEHYDROGENASE-LIKE PROTEIN C16A3.02C"/>
    <property type="match status" value="1"/>
</dbReference>
<dbReference type="Pfam" id="PF13602">
    <property type="entry name" value="ADH_zinc_N_2"/>
    <property type="match status" value="1"/>
</dbReference>
<gene>
    <name evidence="2" type="ORF">PHYPA_003687</name>
</gene>
<evidence type="ECO:0000313" key="2">
    <source>
        <dbReference type="EMBL" id="PNR60894.1"/>
    </source>
</evidence>
<name>A0A2K1L4D8_PHYPA</name>
<dbReference type="GO" id="GO:0016491">
    <property type="term" value="F:oxidoreductase activity"/>
    <property type="evidence" value="ECO:0007669"/>
    <property type="project" value="InterPro"/>
</dbReference>
<dbReference type="InterPro" id="IPR013154">
    <property type="entry name" value="ADH-like_N"/>
</dbReference>
<dbReference type="Proteomes" id="UP000006727">
    <property type="component" value="Chromosome 2"/>
</dbReference>
<dbReference type="Gramene" id="Pp3c2_35890V3.1">
    <property type="protein sequence ID" value="Pp3c2_35890V3.1"/>
    <property type="gene ID" value="Pp3c2_35890"/>
</dbReference>
<keyword evidence="4" id="KW-1185">Reference proteome</keyword>
<dbReference type="EnsemblPlants" id="Pp3c2_35890V3.1">
    <property type="protein sequence ID" value="Pp3c2_35890V3.1"/>
    <property type="gene ID" value="Pp3c2_35890"/>
</dbReference>
<evidence type="ECO:0000313" key="3">
    <source>
        <dbReference type="EnsemblPlants" id="Pp3c2_35890V3.1"/>
    </source>
</evidence>
<dbReference type="SUPFAM" id="SSF51735">
    <property type="entry name" value="NAD(P)-binding Rossmann-fold domains"/>
    <property type="match status" value="1"/>
</dbReference>
<dbReference type="InParanoid" id="A0A2K1L4D8"/>
<feature type="domain" description="Enoyl reductase (ER)" evidence="1">
    <location>
        <begin position="16"/>
        <end position="307"/>
    </location>
</feature>
<dbReference type="FunCoup" id="A0A2K1L4D8">
    <property type="interactions" value="396"/>
</dbReference>
<dbReference type="Gene3D" id="3.90.180.10">
    <property type="entry name" value="Medium-chain alcohol dehydrogenases, catalytic domain"/>
    <property type="match status" value="1"/>
</dbReference>
<dbReference type="SUPFAM" id="SSF50129">
    <property type="entry name" value="GroES-like"/>
    <property type="match status" value="1"/>
</dbReference>
<dbReference type="InterPro" id="IPR020843">
    <property type="entry name" value="ER"/>
</dbReference>
<dbReference type="InterPro" id="IPR011032">
    <property type="entry name" value="GroES-like_sf"/>
</dbReference>
<dbReference type="InterPro" id="IPR036291">
    <property type="entry name" value="NAD(P)-bd_dom_sf"/>
</dbReference>